<evidence type="ECO:0000256" key="12">
    <source>
        <dbReference type="SAM" id="SignalP"/>
    </source>
</evidence>
<feature type="disulfide bond" evidence="10">
    <location>
        <begin position="718"/>
        <end position="773"/>
    </location>
</feature>
<feature type="transmembrane region" description="Helical" evidence="11">
    <location>
        <begin position="604"/>
        <end position="630"/>
    </location>
</feature>
<dbReference type="Proteomes" id="UP000092461">
    <property type="component" value="Unassembled WGS sequence"/>
</dbReference>
<feature type="domain" description="Ionotropic glutamate receptor C-terminal" evidence="13">
    <location>
        <begin position="537"/>
        <end position="803"/>
    </location>
</feature>
<reference evidence="15" key="3">
    <citation type="submission" date="2020-05" db="UniProtKB">
        <authorList>
            <consortium name="EnsemblMetazoa"/>
        </authorList>
    </citation>
    <scope>IDENTIFICATION</scope>
    <source>
        <strain evidence="15">Jacobina</strain>
    </source>
</reference>
<dbReference type="EMBL" id="GITU01003348">
    <property type="protein sequence ID" value="MBC1172051.1"/>
    <property type="molecule type" value="Transcribed_RNA"/>
</dbReference>
<keyword evidence="8" id="KW-0325">Glycoprotein</keyword>
<accession>A0A1B0CLF6</accession>
<dbReference type="EMBL" id="AJWK01017211">
    <property type="status" value="NOT_ANNOTATED_CDS"/>
    <property type="molecule type" value="Genomic_DNA"/>
</dbReference>
<keyword evidence="12" id="KW-0732">Signal</keyword>
<keyword evidence="7 14" id="KW-0675">Receptor</keyword>
<dbReference type="EMBL" id="AJWK01017210">
    <property type="status" value="NOT_ANNOTATED_CDS"/>
    <property type="molecule type" value="Genomic_DNA"/>
</dbReference>
<dbReference type="SUPFAM" id="SSF53850">
    <property type="entry name" value="Periplasmic binding protein-like II"/>
    <property type="match status" value="1"/>
</dbReference>
<comment type="similarity">
    <text evidence="2">Belongs to the glutamate-gated ion channel (TC 1.A.10.1) family.</text>
</comment>
<dbReference type="Gene3D" id="3.40.190.10">
    <property type="entry name" value="Periplasmic binding protein-like II"/>
    <property type="match status" value="1"/>
</dbReference>
<dbReference type="InterPro" id="IPR001508">
    <property type="entry name" value="Iono_Glu_rcpt_met"/>
</dbReference>
<dbReference type="InterPro" id="IPR052192">
    <property type="entry name" value="Insect_Ionotropic_Sensory_Rcpt"/>
</dbReference>
<comment type="subcellular location">
    <subcellularLocation>
        <location evidence="1">Cell membrane</location>
        <topology evidence="1">Multi-pass membrane protein</topology>
    </subcellularLocation>
</comment>
<dbReference type="Pfam" id="PF00060">
    <property type="entry name" value="Lig_chan"/>
    <property type="match status" value="1"/>
</dbReference>
<dbReference type="InterPro" id="IPR001320">
    <property type="entry name" value="Iontro_rcpt_C"/>
</dbReference>
<dbReference type="GO" id="GO:0050906">
    <property type="term" value="P:detection of stimulus involved in sensory perception"/>
    <property type="evidence" value="ECO:0007669"/>
    <property type="project" value="UniProtKB-ARBA"/>
</dbReference>
<dbReference type="Gene3D" id="1.10.287.70">
    <property type="match status" value="1"/>
</dbReference>
<evidence type="ECO:0000259" key="13">
    <source>
        <dbReference type="Pfam" id="PF00060"/>
    </source>
</evidence>
<evidence type="ECO:0000256" key="6">
    <source>
        <dbReference type="ARBA" id="ARBA00023136"/>
    </source>
</evidence>
<evidence type="ECO:0000256" key="3">
    <source>
        <dbReference type="ARBA" id="ARBA00022475"/>
    </source>
</evidence>
<keyword evidence="5 11" id="KW-1133">Transmembrane helix</keyword>
<evidence type="ECO:0000313" key="15">
    <source>
        <dbReference type="EnsemblMetazoa" id="LLOJ005443-PA"/>
    </source>
</evidence>
<evidence type="ECO:0000256" key="4">
    <source>
        <dbReference type="ARBA" id="ARBA00022692"/>
    </source>
</evidence>
<feature type="signal peptide" evidence="12">
    <location>
        <begin position="1"/>
        <end position="26"/>
    </location>
</feature>
<evidence type="ECO:0000256" key="5">
    <source>
        <dbReference type="ARBA" id="ARBA00022989"/>
    </source>
</evidence>
<evidence type="ECO:0000313" key="16">
    <source>
        <dbReference type="Proteomes" id="UP000092461"/>
    </source>
</evidence>
<dbReference type="GO" id="GO:0005886">
    <property type="term" value="C:plasma membrane"/>
    <property type="evidence" value="ECO:0007669"/>
    <property type="project" value="UniProtKB-SubCell"/>
</dbReference>
<evidence type="ECO:0000256" key="7">
    <source>
        <dbReference type="ARBA" id="ARBA00023170"/>
    </source>
</evidence>
<dbReference type="GO" id="GO:0015276">
    <property type="term" value="F:ligand-gated monoatomic ion channel activity"/>
    <property type="evidence" value="ECO:0007669"/>
    <property type="project" value="InterPro"/>
</dbReference>
<feature type="site" description="Crucial to convey clamshell closure to channel opening" evidence="9">
    <location>
        <position position="637"/>
    </location>
</feature>
<evidence type="ECO:0000256" key="2">
    <source>
        <dbReference type="ARBA" id="ARBA00008685"/>
    </source>
</evidence>
<keyword evidence="4 11" id="KW-0812">Transmembrane</keyword>
<reference evidence="16" key="1">
    <citation type="submission" date="2012-05" db="EMBL/GenBank/DDBJ databases">
        <title>Whole Genome Assembly of Lutzomyia longipalpis.</title>
        <authorList>
            <person name="Richards S."/>
            <person name="Qu C."/>
            <person name="Dillon R."/>
            <person name="Worley K."/>
            <person name="Scherer S."/>
            <person name="Batterton M."/>
            <person name="Taylor A."/>
            <person name="Hawes A."/>
            <person name="Hernandez B."/>
            <person name="Kovar C."/>
            <person name="Mandapat C."/>
            <person name="Pham C."/>
            <person name="Qu C."/>
            <person name="Jing C."/>
            <person name="Bess C."/>
            <person name="Bandaranaike D."/>
            <person name="Ngo D."/>
            <person name="Ongeri F."/>
            <person name="Arias F."/>
            <person name="Lara F."/>
            <person name="Weissenberger G."/>
            <person name="Kamau G."/>
            <person name="Han H."/>
            <person name="Shen H."/>
            <person name="Dinh H."/>
            <person name="Khalil I."/>
            <person name="Jones J."/>
            <person name="Shafer J."/>
            <person name="Jayaseelan J."/>
            <person name="Quiroz J."/>
            <person name="Blankenburg K."/>
            <person name="Nguyen L."/>
            <person name="Jackson L."/>
            <person name="Francisco L."/>
            <person name="Tang L.-Y."/>
            <person name="Pu L.-L."/>
            <person name="Perales L."/>
            <person name="Lorensuhewa L."/>
            <person name="Munidasa M."/>
            <person name="Coyle M."/>
            <person name="Taylor M."/>
            <person name="Puazo M."/>
            <person name="Firestine M."/>
            <person name="Scheel M."/>
            <person name="Javaid M."/>
            <person name="Wang M."/>
            <person name="Li M."/>
            <person name="Tabassum N."/>
            <person name="Saada N."/>
            <person name="Osuji N."/>
            <person name="Aqrawi P."/>
            <person name="Fu Q."/>
            <person name="Thornton R."/>
            <person name="Raj R."/>
            <person name="Goodspeed R."/>
            <person name="Mata R."/>
            <person name="Najjar R."/>
            <person name="Gubbala S."/>
            <person name="Lee S."/>
            <person name="Denson S."/>
            <person name="Patil S."/>
            <person name="Macmil S."/>
            <person name="Qi S."/>
            <person name="Matskevitch T."/>
            <person name="Palculict T."/>
            <person name="Mathew T."/>
            <person name="Vee V."/>
            <person name="Velamala V."/>
            <person name="Korchina V."/>
            <person name="Cai W."/>
            <person name="Liu W."/>
            <person name="Dai W."/>
            <person name="Zou X."/>
            <person name="Zhu Y."/>
            <person name="Zhang Y."/>
            <person name="Wu Y.-Q."/>
            <person name="Xin Y."/>
            <person name="Nazarath L."/>
            <person name="Kovar C."/>
            <person name="Han Y."/>
            <person name="Muzny D."/>
            <person name="Gibbs R."/>
        </authorList>
    </citation>
    <scope>NUCLEOTIDE SEQUENCE [LARGE SCALE GENOMIC DNA]</scope>
    <source>
        <strain evidence="16">Jacobina</strain>
    </source>
</reference>
<evidence type="ECO:0000313" key="14">
    <source>
        <dbReference type="EMBL" id="MBC1172051.1"/>
    </source>
</evidence>
<reference evidence="14" key="2">
    <citation type="journal article" date="2020" name="BMC">
        <title>Leishmania infection induces a limited differential gene expression in the sand fly midgut.</title>
        <authorList>
            <person name="Coutinho-Abreu I.V."/>
            <person name="Serafim T.D."/>
            <person name="Meneses C."/>
            <person name="Kamhawi S."/>
            <person name="Oliveira F."/>
            <person name="Valenzuela J.G."/>
        </authorList>
    </citation>
    <scope>NUCLEOTIDE SEQUENCE</scope>
    <source>
        <strain evidence="14">Jacobina</strain>
        <tissue evidence="14">Midgut</tissue>
    </source>
</reference>
<feature type="transmembrane region" description="Helical" evidence="11">
    <location>
        <begin position="536"/>
        <end position="555"/>
    </location>
</feature>
<keyword evidence="16" id="KW-1185">Reference proteome</keyword>
<evidence type="ECO:0000256" key="1">
    <source>
        <dbReference type="ARBA" id="ARBA00004651"/>
    </source>
</evidence>
<dbReference type="FunFam" id="1.10.287.70:FF:000143">
    <property type="entry name" value="Probable glutamate receptor"/>
    <property type="match status" value="1"/>
</dbReference>
<name>A0A1B0CLF6_LUTLO</name>
<feature type="transmembrane region" description="Helical" evidence="11">
    <location>
        <begin position="796"/>
        <end position="817"/>
    </location>
</feature>
<keyword evidence="6 11" id="KW-0472">Membrane</keyword>
<organism evidence="15 16">
    <name type="scientific">Lutzomyia longipalpis</name>
    <name type="common">Sand fly</name>
    <dbReference type="NCBI Taxonomy" id="7200"/>
    <lineage>
        <taxon>Eukaryota</taxon>
        <taxon>Metazoa</taxon>
        <taxon>Ecdysozoa</taxon>
        <taxon>Arthropoda</taxon>
        <taxon>Hexapoda</taxon>
        <taxon>Insecta</taxon>
        <taxon>Pterygota</taxon>
        <taxon>Neoptera</taxon>
        <taxon>Endopterygota</taxon>
        <taxon>Diptera</taxon>
        <taxon>Nematocera</taxon>
        <taxon>Psychodoidea</taxon>
        <taxon>Psychodidae</taxon>
        <taxon>Lutzomyia</taxon>
        <taxon>Lutzomyia</taxon>
    </lineage>
</organism>
<dbReference type="PRINTS" id="PR00177">
    <property type="entry name" value="NMDARECEPTOR"/>
</dbReference>
<evidence type="ECO:0000256" key="8">
    <source>
        <dbReference type="ARBA" id="ARBA00023180"/>
    </source>
</evidence>
<proteinExistence type="inferred from homology"/>
<dbReference type="EnsemblMetazoa" id="LLOJ005443-RA">
    <property type="protein sequence ID" value="LLOJ005443-PA"/>
    <property type="gene ID" value="LLOJ005443"/>
</dbReference>
<evidence type="ECO:0000256" key="9">
    <source>
        <dbReference type="PIRSR" id="PIRSR601508-2"/>
    </source>
</evidence>
<evidence type="ECO:0000256" key="10">
    <source>
        <dbReference type="PIRSR" id="PIRSR601508-3"/>
    </source>
</evidence>
<keyword evidence="3" id="KW-1003">Cell membrane</keyword>
<dbReference type="VEuPathDB" id="VectorBase:LLONM1_004369"/>
<protein>
    <submittedName>
        <fullName evidence="14">Putative glutamate-gated kainate-type ion channel receptor subunit glur5</fullName>
    </submittedName>
</protein>
<dbReference type="GO" id="GO:0038023">
    <property type="term" value="F:signaling receptor activity"/>
    <property type="evidence" value="ECO:0007669"/>
    <property type="project" value="InterPro"/>
</dbReference>
<evidence type="ECO:0000256" key="11">
    <source>
        <dbReference type="SAM" id="Phobius"/>
    </source>
</evidence>
<keyword evidence="10" id="KW-1015">Disulfide bond</keyword>
<dbReference type="AlphaFoldDB" id="A0A1B0CLF6"/>
<feature type="chain" id="PRO_5044555428" evidence="12">
    <location>
        <begin position="27"/>
        <end position="832"/>
    </location>
</feature>
<dbReference type="PANTHER" id="PTHR42643">
    <property type="entry name" value="IONOTROPIC RECEPTOR 20A-RELATED"/>
    <property type="match status" value="1"/>
</dbReference>
<dbReference type="PANTHER" id="PTHR42643:SF24">
    <property type="entry name" value="IONOTROPIC RECEPTOR 60A"/>
    <property type="match status" value="1"/>
</dbReference>
<sequence length="832" mass="96204">MPERFLRIFLFLFVVEVNFLAKKCSADDFPSLITANASMAIILDQEYLDARYDAVFTEVQNIIERVLREDLKNGGLYVTYYSWTSINLKKDYMAVLMISNCDNTWKVFSEARQETLLLIAMTDPDCPRLPPTEAIMVPLTSHGEELPQVLLDLKSSQALRWKSTIVLHDDTFARDMISRVAIAVTTESPDGYVKPMSVSLFKIRAHIQEWERRKSIRRTLLSLPTNYIGRNFLVIVTTTIMENIMEVAKDLGMVEPFSQWMYIISDTNAQKQNISSVLPLIGEGENVAFAYNVTGLDSNCKAGILCHSAELLRSFVLALSKMIREEKAVYGQISDEEWETIRLTKKERRDSLLAYMVNHLKTTSVCSNCTAWKIQAAEYWGTEYQTNVDNKVPQNYVEEEWNIVNTENRVRKFLDVGTWKPNDGVQLNDVLFPHVFHGFRGKNLHIVTYHNPPWQIIGYNESGIPGTMRGLVIDILNEMSKKLNFTYTMHVISVTVARVNDTEELSYNVRKRKLSFMFMSLQQPLFMIFHPQLSCITWVCLAACLILMGPFLYIINRFSPFYEQQGYDITRLGLNRINNCFWYIYGALLQQGGMYLPQADSGRIIIGTWWLVVIVLVTTYCGNLVAFLTFPKIEIPITTLEKTGAVSWSTKIREVFFEEFLVETDEPKYKRLLDGMTFNTETSAETIESVRRGRHVYIDWKSNLQYIMKKEFLINDRCDFALGIEDFLDEQIAIIMPLDSAYLNLINTEINRLHQMGFIQRWLKEYLPKKDRCWNVGKAIEVNNHTVNLDDMQGSFLVLFIGCVLGLCVIVLECMWFKRRILKEQIIIKPFV</sequence>
<dbReference type="VEuPathDB" id="VectorBase:LLOJ005443"/>